<dbReference type="AlphaFoldDB" id="A0A2R2MMQ4"/>
<proteinExistence type="predicted"/>
<organism evidence="4 5">
    <name type="scientific">Lingula anatina</name>
    <name type="common">Brachiopod</name>
    <name type="synonym">Lingula unguis</name>
    <dbReference type="NCBI Taxonomy" id="7574"/>
    <lineage>
        <taxon>Eukaryota</taxon>
        <taxon>Metazoa</taxon>
        <taxon>Spiralia</taxon>
        <taxon>Lophotrochozoa</taxon>
        <taxon>Brachiopoda</taxon>
        <taxon>Linguliformea</taxon>
        <taxon>Lingulata</taxon>
        <taxon>Lingulida</taxon>
        <taxon>Linguloidea</taxon>
        <taxon>Lingulidae</taxon>
        <taxon>Lingula</taxon>
    </lineage>
</organism>
<dbReference type="PANTHER" id="PTHR24104:SF25">
    <property type="entry name" value="PROTEIN LIN-41"/>
    <property type="match status" value="1"/>
</dbReference>
<evidence type="ECO:0000256" key="3">
    <source>
        <dbReference type="SAM" id="MobiDB-lite"/>
    </source>
</evidence>
<feature type="repeat" description="NHL" evidence="2">
    <location>
        <begin position="248"/>
        <end position="285"/>
    </location>
</feature>
<dbReference type="Proteomes" id="UP000085678">
    <property type="component" value="Unplaced"/>
</dbReference>
<dbReference type="SUPFAM" id="SSF101898">
    <property type="entry name" value="NHL repeat"/>
    <property type="match status" value="1"/>
</dbReference>
<evidence type="ECO:0000313" key="4">
    <source>
        <dbReference type="Proteomes" id="UP000085678"/>
    </source>
</evidence>
<dbReference type="InterPro" id="IPR050952">
    <property type="entry name" value="TRIM-NHL_E3_ligases"/>
</dbReference>
<dbReference type="GeneID" id="112041948"/>
<evidence type="ECO:0000313" key="5">
    <source>
        <dbReference type="RefSeq" id="XP_023931513.1"/>
    </source>
</evidence>
<name>A0A2R2MMQ4_LINAN</name>
<reference evidence="5" key="1">
    <citation type="submission" date="2025-08" db="UniProtKB">
        <authorList>
            <consortium name="RefSeq"/>
        </authorList>
    </citation>
    <scope>IDENTIFICATION</scope>
    <source>
        <tissue evidence="5">Gonads</tissue>
    </source>
</reference>
<feature type="compositionally biased region" description="Polar residues" evidence="3">
    <location>
        <begin position="1"/>
        <end position="21"/>
    </location>
</feature>
<dbReference type="Gene3D" id="2.120.10.30">
    <property type="entry name" value="TolB, C-terminal domain"/>
    <property type="match status" value="2"/>
</dbReference>
<dbReference type="InterPro" id="IPR011042">
    <property type="entry name" value="6-blade_b-propeller_TolB-like"/>
</dbReference>
<gene>
    <name evidence="5" type="primary">LOC112041948</name>
</gene>
<evidence type="ECO:0000256" key="2">
    <source>
        <dbReference type="PROSITE-ProRule" id="PRU00504"/>
    </source>
</evidence>
<sequence>MSGQMTEQSQPTLAEQGTNQESDIHPSPLLEKAVCVHSFNPKQKGTENISISGLDIYKQHIFLAEITTNRTLVFTDEGHFQFDIKVKSPYNVAVSQTGHLYITSPGDKCVKVYSTIGQQVTTMGQGQLEMPSGITLNREGHVMVCDMIEKSIFTFHASSGQLMDIISLSKCIYPAYITMHSVNDNIVISDWGTKSVHVLSPTGDQLYQYVTRDSGDGQLKKPDGDSGDGQLKKPDGDSGDDQVKKPDRGSSDVKLSVPHGVCTDNHGHIFVADFLNHRIVALNPQGEFVKYIVTKDDGLKYPTALAINPAGQLVVAEQWGKVKTFQYLQ</sequence>
<dbReference type="Pfam" id="PF01436">
    <property type="entry name" value="NHL"/>
    <property type="match status" value="1"/>
</dbReference>
<feature type="region of interest" description="Disordered" evidence="3">
    <location>
        <begin position="213"/>
        <end position="257"/>
    </location>
</feature>
<dbReference type="InParanoid" id="A0A2R2MMQ4"/>
<dbReference type="KEGG" id="lak:112041948"/>
<dbReference type="InterPro" id="IPR001258">
    <property type="entry name" value="NHL_repeat"/>
</dbReference>
<dbReference type="GO" id="GO:0000209">
    <property type="term" value="P:protein polyubiquitination"/>
    <property type="evidence" value="ECO:0007669"/>
    <property type="project" value="TreeGrafter"/>
</dbReference>
<dbReference type="PROSITE" id="PS51125">
    <property type="entry name" value="NHL"/>
    <property type="match status" value="1"/>
</dbReference>
<dbReference type="GO" id="GO:0008270">
    <property type="term" value="F:zinc ion binding"/>
    <property type="evidence" value="ECO:0007669"/>
    <property type="project" value="UniProtKB-KW"/>
</dbReference>
<dbReference type="OrthoDB" id="6105938at2759"/>
<dbReference type="STRING" id="7574.A0A2R2MMQ4"/>
<accession>A0A2R2MMQ4</accession>
<dbReference type="PANTHER" id="PTHR24104">
    <property type="entry name" value="E3 UBIQUITIN-PROTEIN LIGASE NHLRC1-RELATED"/>
    <property type="match status" value="1"/>
</dbReference>
<dbReference type="CDD" id="cd05819">
    <property type="entry name" value="NHL"/>
    <property type="match status" value="1"/>
</dbReference>
<protein>
    <submittedName>
        <fullName evidence="5">Tripartite motif-containing protein 2-like</fullName>
    </submittedName>
</protein>
<dbReference type="GO" id="GO:0043161">
    <property type="term" value="P:proteasome-mediated ubiquitin-dependent protein catabolic process"/>
    <property type="evidence" value="ECO:0007669"/>
    <property type="project" value="TreeGrafter"/>
</dbReference>
<feature type="compositionally biased region" description="Basic and acidic residues" evidence="3">
    <location>
        <begin position="213"/>
        <end position="251"/>
    </location>
</feature>
<evidence type="ECO:0000256" key="1">
    <source>
        <dbReference type="ARBA" id="ARBA00022737"/>
    </source>
</evidence>
<keyword evidence="4" id="KW-1185">Reference proteome</keyword>
<dbReference type="GO" id="GO:0061630">
    <property type="term" value="F:ubiquitin protein ligase activity"/>
    <property type="evidence" value="ECO:0007669"/>
    <property type="project" value="TreeGrafter"/>
</dbReference>
<feature type="region of interest" description="Disordered" evidence="3">
    <location>
        <begin position="1"/>
        <end position="25"/>
    </location>
</feature>
<keyword evidence="1" id="KW-0677">Repeat</keyword>
<dbReference type="RefSeq" id="XP_023931513.1">
    <property type="nucleotide sequence ID" value="XM_024075745.1"/>
</dbReference>